<dbReference type="Gramene" id="TraesCLE_scaffold_145453_01G000100.1">
    <property type="protein sequence ID" value="TraesCLE_scaffold_145453_01G000100.1"/>
    <property type="gene ID" value="TraesCLE_scaffold_145453_01G000100"/>
</dbReference>
<dbReference type="OMA" id="SRNPPHP"/>
<reference evidence="8" key="2">
    <citation type="submission" date="2018-10" db="UniProtKB">
        <authorList>
            <consortium name="EnsemblPlants"/>
        </authorList>
    </citation>
    <scope>IDENTIFICATION</scope>
</reference>
<dbReference type="Gramene" id="TraesCAD_scaffold_091531_01G000100.1">
    <property type="protein sequence ID" value="TraesCAD_scaffold_091531_01G000100.1"/>
    <property type="gene ID" value="TraesCAD_scaffold_091531_01G000100"/>
</dbReference>
<dbReference type="GO" id="GO:0003723">
    <property type="term" value="F:RNA binding"/>
    <property type="evidence" value="ECO:0007669"/>
    <property type="project" value="UniProtKB-UniRule"/>
</dbReference>
<keyword evidence="3 5" id="KW-0694">RNA-binding</keyword>
<feature type="region of interest" description="Disordered" evidence="6">
    <location>
        <begin position="144"/>
        <end position="168"/>
    </location>
</feature>
<keyword evidence="1" id="KW-0963">Cytoplasm</keyword>
<evidence type="ECO:0000259" key="7">
    <source>
        <dbReference type="PROSITE" id="PS50102"/>
    </source>
</evidence>
<dbReference type="Gene3D" id="3.30.70.330">
    <property type="match status" value="1"/>
</dbReference>
<evidence type="ECO:0000256" key="2">
    <source>
        <dbReference type="ARBA" id="ARBA00022540"/>
    </source>
</evidence>
<dbReference type="SMART" id="SM00360">
    <property type="entry name" value="RRM"/>
    <property type="match status" value="1"/>
</dbReference>
<keyword evidence="9" id="KW-1185">Reference proteome</keyword>
<dbReference type="InterPro" id="IPR024675">
    <property type="entry name" value="eIF3g_N"/>
</dbReference>
<dbReference type="Gramene" id="TraesCS1D03G0620100.1">
    <property type="protein sequence ID" value="TraesCS1D03G0620100.1.CDS"/>
    <property type="gene ID" value="TraesCS1D03G0620100"/>
</dbReference>
<dbReference type="GO" id="GO:0005852">
    <property type="term" value="C:eukaryotic translation initiation factor 3 complex"/>
    <property type="evidence" value="ECO:0007669"/>
    <property type="project" value="InterPro"/>
</dbReference>
<organism evidence="8">
    <name type="scientific">Triticum aestivum</name>
    <name type="common">Wheat</name>
    <dbReference type="NCBI Taxonomy" id="4565"/>
    <lineage>
        <taxon>Eukaryota</taxon>
        <taxon>Viridiplantae</taxon>
        <taxon>Streptophyta</taxon>
        <taxon>Embryophyta</taxon>
        <taxon>Tracheophyta</taxon>
        <taxon>Spermatophyta</taxon>
        <taxon>Magnoliopsida</taxon>
        <taxon>Liliopsida</taxon>
        <taxon>Poales</taxon>
        <taxon>Poaceae</taxon>
        <taxon>BOP clade</taxon>
        <taxon>Pooideae</taxon>
        <taxon>Triticodae</taxon>
        <taxon>Triticeae</taxon>
        <taxon>Triticinae</taxon>
        <taxon>Triticum</taxon>
    </lineage>
</organism>
<dbReference type="AlphaFoldDB" id="A0A3B5ZVY8"/>
<dbReference type="PANTHER" id="PTHR10352">
    <property type="entry name" value="EUKARYOTIC TRANSLATION INITIATION FACTOR 3 SUBUNIT G"/>
    <property type="match status" value="1"/>
</dbReference>
<dbReference type="PIRSF" id="PIRSF037949">
    <property type="entry name" value="Transl_init_eIF-3_RNA-bind"/>
    <property type="match status" value="1"/>
</dbReference>
<evidence type="ECO:0000313" key="9">
    <source>
        <dbReference type="Proteomes" id="UP000019116"/>
    </source>
</evidence>
<dbReference type="Pfam" id="PF12353">
    <property type="entry name" value="eIF3g"/>
    <property type="match status" value="1"/>
</dbReference>
<dbReference type="SUPFAM" id="SSF54928">
    <property type="entry name" value="RNA-binding domain, RBD"/>
    <property type="match status" value="1"/>
</dbReference>
<dbReference type="PROSITE" id="PS50102">
    <property type="entry name" value="RRM"/>
    <property type="match status" value="1"/>
</dbReference>
<dbReference type="EnsemblPlants" id="TraesCS1D02G257900.1">
    <property type="protein sequence ID" value="TraesCS1D02G257900.1"/>
    <property type="gene ID" value="TraesCS1D02G257900"/>
</dbReference>
<dbReference type="Gramene" id="TraesCS1D02G257900.1">
    <property type="protein sequence ID" value="TraesCS1D02G257900.1"/>
    <property type="gene ID" value="TraesCS1D02G257900"/>
</dbReference>
<dbReference type="Pfam" id="PF00076">
    <property type="entry name" value="RRM_1"/>
    <property type="match status" value="1"/>
</dbReference>
<dbReference type="InterPro" id="IPR000504">
    <property type="entry name" value="RRM_dom"/>
</dbReference>
<dbReference type="OrthoDB" id="1749473at2759"/>
<dbReference type="Gramene" id="TraesWEE_scaffold_056468_01G000100.1">
    <property type="protein sequence ID" value="TraesWEE_scaffold_056468_01G000100.1"/>
    <property type="gene ID" value="TraesWEE_scaffold_056468_01G000100"/>
</dbReference>
<accession>A0A3B5ZVY8</accession>
<evidence type="ECO:0000256" key="6">
    <source>
        <dbReference type="SAM" id="MobiDB-lite"/>
    </source>
</evidence>
<dbReference type="Proteomes" id="UP000019116">
    <property type="component" value="Chromosome 1D"/>
</dbReference>
<feature type="domain" description="RRM" evidence="7">
    <location>
        <begin position="171"/>
        <end position="239"/>
    </location>
</feature>
<reference evidence="8" key="1">
    <citation type="submission" date="2018-08" db="EMBL/GenBank/DDBJ databases">
        <authorList>
            <person name="Rossello M."/>
        </authorList>
    </citation>
    <scope>NUCLEOTIDE SEQUENCE [LARGE SCALE GENOMIC DNA]</scope>
    <source>
        <strain evidence="8">cv. Chinese Spring</strain>
    </source>
</reference>
<protein>
    <recommendedName>
        <fullName evidence="7">RRM domain-containing protein</fullName>
    </recommendedName>
</protein>
<evidence type="ECO:0000256" key="5">
    <source>
        <dbReference type="PROSITE-ProRule" id="PRU00176"/>
    </source>
</evidence>
<keyword evidence="2" id="KW-0396">Initiation factor</keyword>
<evidence type="ECO:0000313" key="8">
    <source>
        <dbReference type="EnsemblPlants" id="TraesCS1D02G257900.1"/>
    </source>
</evidence>
<proteinExistence type="predicted"/>
<name>A0A3B5ZVY8_WHEAT</name>
<keyword evidence="4" id="KW-0648">Protein biosynthesis</keyword>
<dbReference type="InterPro" id="IPR035979">
    <property type="entry name" value="RBD_domain_sf"/>
</dbReference>
<dbReference type="SMR" id="A0A3B5ZVY8"/>
<sequence length="242" mass="27343">MVLTHKEEGDDCYLPPPVVIGPDEDGVRKVIEYRIEEGMVLKVTTTTRSRSKLAAKEHRSWARFGDATDDDATFRSRNPPHPNVFSSQEVFLDRPGIGSRAARGDGSVVCRTCKKGYHWTSRCPYSDLYSQLEALDEQPKPACEGGRSAAYVPPKLKPGGGDNMRRRNHDNTVRVDNLSEKVRDPDLLELFAAVGPVRRAHQGFGFVEFVRRADAERAIHTLDRYGYDHLIIRVERPERRVA</sequence>
<dbReference type="Gramene" id="TraesROB_scaffold_014416_01G000200.1">
    <property type="protein sequence ID" value="TraesROB_scaffold_014416_01G000200.1"/>
    <property type="gene ID" value="TraesROB_scaffold_014416_01G000200"/>
</dbReference>
<evidence type="ECO:0000256" key="3">
    <source>
        <dbReference type="ARBA" id="ARBA00022884"/>
    </source>
</evidence>
<dbReference type="InterPro" id="IPR012677">
    <property type="entry name" value="Nucleotide-bd_a/b_plait_sf"/>
</dbReference>
<evidence type="ECO:0000256" key="1">
    <source>
        <dbReference type="ARBA" id="ARBA00022490"/>
    </source>
</evidence>
<dbReference type="GO" id="GO:0003743">
    <property type="term" value="F:translation initiation factor activity"/>
    <property type="evidence" value="ECO:0007669"/>
    <property type="project" value="UniProtKB-KW"/>
</dbReference>
<evidence type="ECO:0000256" key="4">
    <source>
        <dbReference type="ARBA" id="ARBA00022917"/>
    </source>
</evidence>
<dbReference type="InterPro" id="IPR017334">
    <property type="entry name" value="eIF3_g"/>
</dbReference>
<dbReference type="STRING" id="4565.A0A3B5ZVY8"/>